<accession>A0A494Y832</accession>
<dbReference type="Pfam" id="PF02104">
    <property type="entry name" value="SURF1"/>
    <property type="match status" value="1"/>
</dbReference>
<evidence type="ECO:0000256" key="1">
    <source>
        <dbReference type="ARBA" id="ARBA00004370"/>
    </source>
</evidence>
<dbReference type="EMBL" id="RBZU01000001">
    <property type="protein sequence ID" value="RKP58804.1"/>
    <property type="molecule type" value="Genomic_DNA"/>
</dbReference>
<dbReference type="PANTHER" id="PTHR23427:SF2">
    <property type="entry name" value="SURFEIT LOCUS PROTEIN 1"/>
    <property type="match status" value="1"/>
</dbReference>
<dbReference type="OrthoDB" id="9789940at2"/>
<dbReference type="InterPro" id="IPR002994">
    <property type="entry name" value="Surf1/Shy1"/>
</dbReference>
<evidence type="ECO:0000256" key="6">
    <source>
        <dbReference type="RuleBase" id="RU363076"/>
    </source>
</evidence>
<name>A0A494Y832_9BURK</name>
<keyword evidence="5 6" id="KW-0472">Membrane</keyword>
<feature type="region of interest" description="Disordered" evidence="7">
    <location>
        <begin position="236"/>
        <end position="258"/>
    </location>
</feature>
<gene>
    <name evidence="8" type="ORF">D7S86_02405</name>
</gene>
<organism evidence="8 9">
    <name type="scientific">Pararobbsia silviterrae</name>
    <dbReference type="NCBI Taxonomy" id="1792498"/>
    <lineage>
        <taxon>Bacteria</taxon>
        <taxon>Pseudomonadati</taxon>
        <taxon>Pseudomonadota</taxon>
        <taxon>Betaproteobacteria</taxon>
        <taxon>Burkholderiales</taxon>
        <taxon>Burkholderiaceae</taxon>
        <taxon>Pararobbsia</taxon>
    </lineage>
</organism>
<dbReference type="PROSITE" id="PS50895">
    <property type="entry name" value="SURF1"/>
    <property type="match status" value="1"/>
</dbReference>
<comment type="caution">
    <text evidence="8">The sequence shown here is derived from an EMBL/GenBank/DDBJ whole genome shotgun (WGS) entry which is preliminary data.</text>
</comment>
<evidence type="ECO:0000256" key="3">
    <source>
        <dbReference type="ARBA" id="ARBA00022692"/>
    </source>
</evidence>
<evidence type="ECO:0000256" key="4">
    <source>
        <dbReference type="ARBA" id="ARBA00022989"/>
    </source>
</evidence>
<comment type="similarity">
    <text evidence="2 6">Belongs to the SURF1 family.</text>
</comment>
<keyword evidence="3 6" id="KW-0812">Transmembrane</keyword>
<keyword evidence="6" id="KW-1003">Cell membrane</keyword>
<protein>
    <recommendedName>
        <fullName evidence="6">SURF1-like protein</fullName>
    </recommendedName>
</protein>
<comment type="caution">
    <text evidence="6">Lacks conserved residue(s) required for the propagation of feature annotation.</text>
</comment>
<dbReference type="CDD" id="cd06662">
    <property type="entry name" value="SURF1"/>
    <property type="match status" value="1"/>
</dbReference>
<sequence>MLKIRFWPALIVVAVILVTTRLGFWQLSRAHQREALNAHLTEFQHATPIAVGPQSVPLAAIEYHRVVTHGTWMPERVVYLDNRPYKDAPGFYVVMPLKFADGSAVLVNRGWLPRSEEDRTKIAPYATPAGDVEVVGLARANASQAFALGQSGAEAHQSIRQNLAVDAYARETGLRLQPFVIQQDDGARDGLVRDWPTQVANAQQNYGYMVQWWAMAVAALAFGLYAARRAALHERRAPVAEAPETPDTPEIPNTPDKH</sequence>
<evidence type="ECO:0000256" key="7">
    <source>
        <dbReference type="SAM" id="MobiDB-lite"/>
    </source>
</evidence>
<evidence type="ECO:0000313" key="8">
    <source>
        <dbReference type="EMBL" id="RKP58804.1"/>
    </source>
</evidence>
<evidence type="ECO:0000313" key="9">
    <source>
        <dbReference type="Proteomes" id="UP000270342"/>
    </source>
</evidence>
<feature type="transmembrane region" description="Helical" evidence="6">
    <location>
        <begin position="206"/>
        <end position="227"/>
    </location>
</feature>
<evidence type="ECO:0000256" key="2">
    <source>
        <dbReference type="ARBA" id="ARBA00007165"/>
    </source>
</evidence>
<dbReference type="Proteomes" id="UP000270342">
    <property type="component" value="Unassembled WGS sequence"/>
</dbReference>
<evidence type="ECO:0000256" key="5">
    <source>
        <dbReference type="ARBA" id="ARBA00023136"/>
    </source>
</evidence>
<comment type="subcellular location">
    <subcellularLocation>
        <location evidence="6">Cell membrane</location>
        <topology evidence="6">Multi-pass membrane protein</topology>
    </subcellularLocation>
    <subcellularLocation>
        <location evidence="1">Membrane</location>
    </subcellularLocation>
</comment>
<proteinExistence type="inferred from homology"/>
<dbReference type="InterPro" id="IPR045214">
    <property type="entry name" value="Surf1/Surf4"/>
</dbReference>
<dbReference type="PANTHER" id="PTHR23427">
    <property type="entry name" value="SURFEIT LOCUS PROTEIN"/>
    <property type="match status" value="1"/>
</dbReference>
<keyword evidence="9" id="KW-1185">Reference proteome</keyword>
<keyword evidence="4 6" id="KW-1133">Transmembrane helix</keyword>
<dbReference type="GO" id="GO:0005886">
    <property type="term" value="C:plasma membrane"/>
    <property type="evidence" value="ECO:0007669"/>
    <property type="project" value="UniProtKB-SubCell"/>
</dbReference>
<dbReference type="AlphaFoldDB" id="A0A494Y832"/>
<reference evidence="8 9" key="1">
    <citation type="submission" date="2018-10" db="EMBL/GenBank/DDBJ databases">
        <title>Robbsia sp. DHC34, isolated from soil.</title>
        <authorList>
            <person name="Gao Z.-H."/>
            <person name="Qiu L.-H."/>
        </authorList>
    </citation>
    <scope>NUCLEOTIDE SEQUENCE [LARGE SCALE GENOMIC DNA]</scope>
    <source>
        <strain evidence="8 9">DHC34</strain>
    </source>
</reference>